<keyword evidence="4" id="KW-0560">Oxidoreductase</keyword>
<dbReference type="AlphaFoldDB" id="A0A845QZQ9"/>
<dbReference type="NCBIfam" id="NF040737">
    <property type="entry name" value="peroxi_PrxU"/>
    <property type="match status" value="1"/>
</dbReference>
<dbReference type="PIRSF" id="PIRSF000239">
    <property type="entry name" value="AHPC"/>
    <property type="match status" value="1"/>
</dbReference>
<keyword evidence="3" id="KW-0049">Antioxidant</keyword>
<dbReference type="OrthoDB" id="9812811at2"/>
<comment type="similarity">
    <text evidence="1">Belongs to the peroxiredoxin family. AhpC/Prx1 subfamily.</text>
</comment>
<dbReference type="InterPro" id="IPR036249">
    <property type="entry name" value="Thioredoxin-like_sf"/>
</dbReference>
<dbReference type="PROSITE" id="PS51352">
    <property type="entry name" value="THIOREDOXIN_2"/>
    <property type="match status" value="1"/>
</dbReference>
<dbReference type="EMBL" id="QXXA01000009">
    <property type="protein sequence ID" value="NBI06986.1"/>
    <property type="molecule type" value="Genomic_DNA"/>
</dbReference>
<organism evidence="7 8">
    <name type="scientific">Senegalia massiliensis</name>
    <dbReference type="NCBI Taxonomy" id="1720316"/>
    <lineage>
        <taxon>Bacteria</taxon>
        <taxon>Bacillati</taxon>
        <taxon>Bacillota</taxon>
        <taxon>Clostridia</taxon>
        <taxon>Eubacteriales</taxon>
        <taxon>Clostridiaceae</taxon>
        <taxon>Senegalia</taxon>
    </lineage>
</organism>
<evidence type="ECO:0000256" key="3">
    <source>
        <dbReference type="ARBA" id="ARBA00022862"/>
    </source>
</evidence>
<evidence type="ECO:0000256" key="1">
    <source>
        <dbReference type="ARBA" id="ARBA00009796"/>
    </source>
</evidence>
<dbReference type="InterPro" id="IPR013766">
    <property type="entry name" value="Thioredoxin_domain"/>
</dbReference>
<proteinExistence type="inferred from homology"/>
<dbReference type="InterPro" id="IPR019479">
    <property type="entry name" value="Peroxiredoxin_C"/>
</dbReference>
<reference evidence="7 8" key="1">
    <citation type="submission" date="2018-08" db="EMBL/GenBank/DDBJ databases">
        <title>Murine metabolic-syndrome-specific gut microbial biobank.</title>
        <authorList>
            <person name="Liu C."/>
        </authorList>
    </citation>
    <scope>NUCLEOTIDE SEQUENCE [LARGE SCALE GENOMIC DNA]</scope>
    <source>
        <strain evidence="7 8">583</strain>
    </source>
</reference>
<feature type="domain" description="Thioredoxin" evidence="6">
    <location>
        <begin position="1"/>
        <end position="110"/>
    </location>
</feature>
<dbReference type="PANTHER" id="PTHR10681">
    <property type="entry name" value="THIOREDOXIN PEROXIDASE"/>
    <property type="match status" value="1"/>
</dbReference>
<accession>A0A845QZQ9</accession>
<dbReference type="Pfam" id="PF10417">
    <property type="entry name" value="1-cysPrx_C"/>
    <property type="match status" value="1"/>
</dbReference>
<keyword evidence="8" id="KW-1185">Reference proteome</keyword>
<dbReference type="Gene3D" id="3.40.30.10">
    <property type="entry name" value="Glutaredoxin"/>
    <property type="match status" value="1"/>
</dbReference>
<dbReference type="Proteomes" id="UP000467132">
    <property type="component" value="Unassembled WGS sequence"/>
</dbReference>
<dbReference type="InterPro" id="IPR024706">
    <property type="entry name" value="Peroxiredoxin_AhpC-typ"/>
</dbReference>
<dbReference type="GO" id="GO:0042744">
    <property type="term" value="P:hydrogen peroxide catabolic process"/>
    <property type="evidence" value="ECO:0007669"/>
    <property type="project" value="TreeGrafter"/>
</dbReference>
<dbReference type="InterPro" id="IPR050217">
    <property type="entry name" value="Peroxiredoxin"/>
</dbReference>
<evidence type="ECO:0000259" key="6">
    <source>
        <dbReference type="PROSITE" id="PS51352"/>
    </source>
</evidence>
<sequence length="153" mass="17023">MSAVAEKFNELQDLGVEVLSVSVDSPFVHKVWNDNELSKMVNKDIPFPMLSDQDGSIGKKYGIYDEESGVETRGRFIIDPDGIVQGFEVLTPPVGRNVSETIRQIKAYQLVRKTQGGEVTPSGWKPGKKTLKPGPDLVGNVWKEWKVSEAFED</sequence>
<dbReference type="SUPFAM" id="SSF52833">
    <property type="entry name" value="Thioredoxin-like"/>
    <property type="match status" value="1"/>
</dbReference>
<evidence type="ECO:0000256" key="4">
    <source>
        <dbReference type="ARBA" id="ARBA00023002"/>
    </source>
</evidence>
<keyword evidence="5" id="KW-0676">Redox-active center</keyword>
<dbReference type="PANTHER" id="PTHR10681:SF121">
    <property type="entry name" value="ALKYL HYDROPEROXIDE REDUCTASE C"/>
    <property type="match status" value="1"/>
</dbReference>
<dbReference type="GO" id="GO:0008379">
    <property type="term" value="F:thioredoxin peroxidase activity"/>
    <property type="evidence" value="ECO:0007669"/>
    <property type="project" value="TreeGrafter"/>
</dbReference>
<dbReference type="GO" id="GO:0045454">
    <property type="term" value="P:cell redox homeostasis"/>
    <property type="evidence" value="ECO:0007669"/>
    <property type="project" value="TreeGrafter"/>
</dbReference>
<evidence type="ECO:0000313" key="8">
    <source>
        <dbReference type="Proteomes" id="UP000467132"/>
    </source>
</evidence>
<dbReference type="GO" id="GO:0033554">
    <property type="term" value="P:cellular response to stress"/>
    <property type="evidence" value="ECO:0007669"/>
    <property type="project" value="TreeGrafter"/>
</dbReference>
<gene>
    <name evidence="7" type="ORF">D3Z33_08985</name>
</gene>
<comment type="caution">
    <text evidence="7">The sequence shown here is derived from an EMBL/GenBank/DDBJ whole genome shotgun (WGS) entry which is preliminary data.</text>
</comment>
<protein>
    <submittedName>
        <fullName evidence="7">Alkyl hydroperoxide reductase</fullName>
    </submittedName>
</protein>
<dbReference type="Pfam" id="PF00578">
    <property type="entry name" value="AhpC-TSA"/>
    <property type="match status" value="1"/>
</dbReference>
<keyword evidence="2" id="KW-0575">Peroxidase</keyword>
<evidence type="ECO:0000256" key="2">
    <source>
        <dbReference type="ARBA" id="ARBA00022559"/>
    </source>
</evidence>
<dbReference type="InterPro" id="IPR000866">
    <property type="entry name" value="AhpC/TSA"/>
</dbReference>
<dbReference type="GO" id="GO:0005829">
    <property type="term" value="C:cytosol"/>
    <property type="evidence" value="ECO:0007669"/>
    <property type="project" value="TreeGrafter"/>
</dbReference>
<evidence type="ECO:0000256" key="5">
    <source>
        <dbReference type="ARBA" id="ARBA00023284"/>
    </source>
</evidence>
<name>A0A845QZQ9_9CLOT</name>
<dbReference type="GO" id="GO:0006979">
    <property type="term" value="P:response to oxidative stress"/>
    <property type="evidence" value="ECO:0007669"/>
    <property type="project" value="TreeGrafter"/>
</dbReference>
<evidence type="ECO:0000313" key="7">
    <source>
        <dbReference type="EMBL" id="NBI06986.1"/>
    </source>
</evidence>